<dbReference type="AlphaFoldDB" id="A0AAV1S1Z9"/>
<dbReference type="InterPro" id="IPR000719">
    <property type="entry name" value="Prot_kinase_dom"/>
</dbReference>
<keyword evidence="2" id="KW-0547">Nucleotide-binding</keyword>
<evidence type="ECO:0000313" key="6">
    <source>
        <dbReference type="EMBL" id="CAK7344968.1"/>
    </source>
</evidence>
<name>A0AAV1S1Z9_9ROSI</name>
<organism evidence="6 7">
    <name type="scientific">Dovyalis caffra</name>
    <dbReference type="NCBI Taxonomy" id="77055"/>
    <lineage>
        <taxon>Eukaryota</taxon>
        <taxon>Viridiplantae</taxon>
        <taxon>Streptophyta</taxon>
        <taxon>Embryophyta</taxon>
        <taxon>Tracheophyta</taxon>
        <taxon>Spermatophyta</taxon>
        <taxon>Magnoliopsida</taxon>
        <taxon>eudicotyledons</taxon>
        <taxon>Gunneridae</taxon>
        <taxon>Pentapetalae</taxon>
        <taxon>rosids</taxon>
        <taxon>fabids</taxon>
        <taxon>Malpighiales</taxon>
        <taxon>Salicaceae</taxon>
        <taxon>Flacourtieae</taxon>
        <taxon>Dovyalis</taxon>
    </lineage>
</organism>
<proteinExistence type="predicted"/>
<dbReference type="SUPFAM" id="SSF56112">
    <property type="entry name" value="Protein kinase-like (PK-like)"/>
    <property type="match status" value="1"/>
</dbReference>
<keyword evidence="4" id="KW-0067">ATP-binding</keyword>
<evidence type="ECO:0000313" key="7">
    <source>
        <dbReference type="Proteomes" id="UP001314170"/>
    </source>
</evidence>
<evidence type="ECO:0000256" key="2">
    <source>
        <dbReference type="ARBA" id="ARBA00022741"/>
    </source>
</evidence>
<sequence length="119" mass="13020">MAPEYATRGAITVKIDVYSFGILLLEIVSGKNNADYSGNQESVFLLNTAGKLHAKGKLAELVDERMIRYNWDQANTVLTLAIMCVDLSPSIRPSMSQILSVLEGKQTVEQVSKEVNTSA</sequence>
<dbReference type="GO" id="GO:0005524">
    <property type="term" value="F:ATP binding"/>
    <property type="evidence" value="ECO:0007669"/>
    <property type="project" value="UniProtKB-KW"/>
</dbReference>
<dbReference type="InterPro" id="IPR052059">
    <property type="entry name" value="CR_Ser/Thr_kinase"/>
</dbReference>
<dbReference type="Pfam" id="PF07714">
    <property type="entry name" value="PK_Tyr_Ser-Thr"/>
    <property type="match status" value="1"/>
</dbReference>
<evidence type="ECO:0000259" key="5">
    <source>
        <dbReference type="PROSITE" id="PS50011"/>
    </source>
</evidence>
<evidence type="ECO:0000256" key="4">
    <source>
        <dbReference type="ARBA" id="ARBA00022840"/>
    </source>
</evidence>
<dbReference type="Proteomes" id="UP001314170">
    <property type="component" value="Unassembled WGS sequence"/>
</dbReference>
<dbReference type="InterPro" id="IPR011009">
    <property type="entry name" value="Kinase-like_dom_sf"/>
</dbReference>
<dbReference type="PROSITE" id="PS50011">
    <property type="entry name" value="PROTEIN_KINASE_DOM"/>
    <property type="match status" value="1"/>
</dbReference>
<evidence type="ECO:0000256" key="3">
    <source>
        <dbReference type="ARBA" id="ARBA00022777"/>
    </source>
</evidence>
<protein>
    <recommendedName>
        <fullName evidence="5">Protein kinase domain-containing protein</fullName>
    </recommendedName>
</protein>
<keyword evidence="7" id="KW-1185">Reference proteome</keyword>
<evidence type="ECO:0000256" key="1">
    <source>
        <dbReference type="ARBA" id="ARBA00022679"/>
    </source>
</evidence>
<dbReference type="PANTHER" id="PTHR47973">
    <property type="entry name" value="CYSTEINE-RICH RECEPTOR-LIKE PROTEIN KINASE 3"/>
    <property type="match status" value="1"/>
</dbReference>
<gene>
    <name evidence="6" type="ORF">DCAF_LOCUS18028</name>
</gene>
<reference evidence="6 7" key="1">
    <citation type="submission" date="2024-01" db="EMBL/GenBank/DDBJ databases">
        <authorList>
            <person name="Waweru B."/>
        </authorList>
    </citation>
    <scope>NUCLEOTIDE SEQUENCE [LARGE SCALE GENOMIC DNA]</scope>
</reference>
<comment type="caution">
    <text evidence="6">The sequence shown here is derived from an EMBL/GenBank/DDBJ whole genome shotgun (WGS) entry which is preliminary data.</text>
</comment>
<keyword evidence="1" id="KW-0808">Transferase</keyword>
<keyword evidence="3" id="KW-0418">Kinase</keyword>
<dbReference type="EMBL" id="CAWUPB010001166">
    <property type="protein sequence ID" value="CAK7344968.1"/>
    <property type="molecule type" value="Genomic_DNA"/>
</dbReference>
<accession>A0AAV1S1Z9</accession>
<dbReference type="GO" id="GO:0004672">
    <property type="term" value="F:protein kinase activity"/>
    <property type="evidence" value="ECO:0007669"/>
    <property type="project" value="InterPro"/>
</dbReference>
<dbReference type="Gene3D" id="1.10.510.10">
    <property type="entry name" value="Transferase(Phosphotransferase) domain 1"/>
    <property type="match status" value="1"/>
</dbReference>
<feature type="domain" description="Protein kinase" evidence="5">
    <location>
        <begin position="1"/>
        <end position="108"/>
    </location>
</feature>
<dbReference type="InterPro" id="IPR001245">
    <property type="entry name" value="Ser-Thr/Tyr_kinase_cat_dom"/>
</dbReference>